<protein>
    <recommendedName>
        <fullName evidence="3">DUF2855 family protein</fullName>
    </recommendedName>
</protein>
<sequence length="377" mass="41597">MSQRCFAVTKDALSRFKTISNPLAPASLAANEILLNIDKFAFTANNMTYAHAGGPPLNYWHFYDNLCGGEGLLQHESYVKKVNAVGIIPVWGFGTVTHSRNKHVTEGSRHYGFYPMASSIKYNPSKASAPSFTVAREDPELAAVYNTYLNTETDPFYSGSACENVMMVYRPLFLTSFFLDDYCASKFKSVDQVVLTSASSKTAFALAHQLKQRGVTVIGLTSERNLGFCESLGLYDSVYNYDNISDIQSNKTKTVVVDMAGSHDVNLAIDKHFGINIVENVGVGMTHNTVLFGNKSALSEHARAARTFFFAPAWIKRRIAEDATIMESAAASYIKFTATSDEKQWLEFNTTMTIEEVYAASESNSVNPNTGLITRVI</sequence>
<evidence type="ECO:0008006" key="3">
    <source>
        <dbReference type="Google" id="ProtNLM"/>
    </source>
</evidence>
<comment type="caution">
    <text evidence="1">The sequence shown here is derived from an EMBL/GenBank/DDBJ whole genome shotgun (WGS) entry which is preliminary data.</text>
</comment>
<accession>A0A9W7AR59</accession>
<dbReference type="Pfam" id="PF11017">
    <property type="entry name" value="DUF2855"/>
    <property type="match status" value="1"/>
</dbReference>
<reference evidence="2" key="1">
    <citation type="journal article" date="2023" name="Commun. Biol.">
        <title>Genome analysis of Parmales, the sister group of diatoms, reveals the evolutionary specialization of diatoms from phago-mixotrophs to photoautotrophs.</title>
        <authorList>
            <person name="Ban H."/>
            <person name="Sato S."/>
            <person name="Yoshikawa S."/>
            <person name="Yamada K."/>
            <person name="Nakamura Y."/>
            <person name="Ichinomiya M."/>
            <person name="Sato N."/>
            <person name="Blanc-Mathieu R."/>
            <person name="Endo H."/>
            <person name="Kuwata A."/>
            <person name="Ogata H."/>
        </authorList>
    </citation>
    <scope>NUCLEOTIDE SEQUENCE [LARGE SCALE GENOMIC DNA]</scope>
</reference>
<dbReference type="EMBL" id="BLQM01000204">
    <property type="protein sequence ID" value="GMH75151.1"/>
    <property type="molecule type" value="Genomic_DNA"/>
</dbReference>
<dbReference type="InterPro" id="IPR021276">
    <property type="entry name" value="DUF2855"/>
</dbReference>
<organism evidence="1 2">
    <name type="scientific">Triparma laevis f. inornata</name>
    <dbReference type="NCBI Taxonomy" id="1714386"/>
    <lineage>
        <taxon>Eukaryota</taxon>
        <taxon>Sar</taxon>
        <taxon>Stramenopiles</taxon>
        <taxon>Ochrophyta</taxon>
        <taxon>Bolidophyceae</taxon>
        <taxon>Parmales</taxon>
        <taxon>Triparmaceae</taxon>
        <taxon>Triparma</taxon>
    </lineage>
</organism>
<evidence type="ECO:0000313" key="2">
    <source>
        <dbReference type="Proteomes" id="UP001162640"/>
    </source>
</evidence>
<dbReference type="Gene3D" id="3.40.50.720">
    <property type="entry name" value="NAD(P)-binding Rossmann-like Domain"/>
    <property type="match status" value="1"/>
</dbReference>
<dbReference type="Proteomes" id="UP001162640">
    <property type="component" value="Unassembled WGS sequence"/>
</dbReference>
<dbReference type="AlphaFoldDB" id="A0A9W7AR59"/>
<evidence type="ECO:0000313" key="1">
    <source>
        <dbReference type="EMBL" id="GMH75151.1"/>
    </source>
</evidence>
<proteinExistence type="predicted"/>
<gene>
    <name evidence="1" type="ORF">TL16_g06665</name>
</gene>
<name>A0A9W7AR59_9STRA</name>